<evidence type="ECO:0000256" key="1">
    <source>
        <dbReference type="ARBA" id="ARBA00009312"/>
    </source>
</evidence>
<dbReference type="Gene3D" id="1.20.5.2650">
    <property type="match status" value="1"/>
</dbReference>
<gene>
    <name evidence="6" type="ORF">PPAR00522_LOCUS1364</name>
</gene>
<dbReference type="GO" id="GO:0006412">
    <property type="term" value="P:translation"/>
    <property type="evidence" value="ECO:0007669"/>
    <property type="project" value="InterPro"/>
</dbReference>
<comment type="similarity">
    <text evidence="1 4">Belongs to the eukaryotic ribosomal protein eS6 family.</text>
</comment>
<dbReference type="PANTHER" id="PTHR11502">
    <property type="entry name" value="40S RIBOSOMAL PROTEIN S6"/>
    <property type="match status" value="1"/>
</dbReference>
<dbReference type="InterPro" id="IPR001377">
    <property type="entry name" value="Ribosomal_eS6"/>
</dbReference>
<dbReference type="PIRSF" id="PIRSF002129">
    <property type="entry name" value="Ribosom_S6_euk"/>
    <property type="match status" value="1"/>
</dbReference>
<dbReference type="AlphaFoldDB" id="A0A7S0UK36"/>
<accession>A0A7S0UK36</accession>
<keyword evidence="3 4" id="KW-0687">Ribonucleoprotein</keyword>
<proteinExistence type="inferred from homology"/>
<feature type="compositionally biased region" description="Basic and acidic residues" evidence="5">
    <location>
        <begin position="219"/>
        <end position="232"/>
    </location>
</feature>
<evidence type="ECO:0000313" key="6">
    <source>
        <dbReference type="EMBL" id="CAD8764979.1"/>
    </source>
</evidence>
<evidence type="ECO:0000256" key="3">
    <source>
        <dbReference type="ARBA" id="ARBA00023274"/>
    </source>
</evidence>
<name>A0A7S0UK36_9CHLO</name>
<keyword evidence="2 4" id="KW-0689">Ribosomal protein</keyword>
<evidence type="ECO:0000256" key="4">
    <source>
        <dbReference type="PIRNR" id="PIRNR002129"/>
    </source>
</evidence>
<protein>
    <recommendedName>
        <fullName evidence="4">40S ribosomal protein S6</fullName>
    </recommendedName>
</protein>
<reference evidence="6" key="1">
    <citation type="submission" date="2021-01" db="EMBL/GenBank/DDBJ databases">
        <authorList>
            <person name="Corre E."/>
            <person name="Pelletier E."/>
            <person name="Niang G."/>
            <person name="Scheremetjew M."/>
            <person name="Finn R."/>
            <person name="Kale V."/>
            <person name="Holt S."/>
            <person name="Cochrane G."/>
            <person name="Meng A."/>
            <person name="Brown T."/>
            <person name="Cohen L."/>
        </authorList>
    </citation>
    <scope>NUCLEOTIDE SEQUENCE</scope>
    <source>
        <strain evidence="6">SAG 63-3</strain>
    </source>
</reference>
<feature type="region of interest" description="Disordered" evidence="5">
    <location>
        <begin position="218"/>
        <end position="250"/>
    </location>
</feature>
<dbReference type="SMART" id="SM01405">
    <property type="entry name" value="Ribosomal_S6e"/>
    <property type="match status" value="1"/>
</dbReference>
<dbReference type="GO" id="GO:1990904">
    <property type="term" value="C:ribonucleoprotein complex"/>
    <property type="evidence" value="ECO:0007669"/>
    <property type="project" value="UniProtKB-KW"/>
</dbReference>
<dbReference type="GO" id="GO:0005840">
    <property type="term" value="C:ribosome"/>
    <property type="evidence" value="ECO:0007669"/>
    <property type="project" value="UniProtKB-KW"/>
</dbReference>
<dbReference type="InterPro" id="IPR014401">
    <property type="entry name" value="Ribosomal_eS6-like"/>
</dbReference>
<evidence type="ECO:0000256" key="2">
    <source>
        <dbReference type="ARBA" id="ARBA00022980"/>
    </source>
</evidence>
<sequence>MKLNIAYPATGSQKKLEIDDEAKLRAFYDKRVSAEVEGEALGAEFKGYIFKIMGGQDKQGFAMKQGVLTNQRVRLLMSPGDQCFRGYGRRKGERRRKSVRGCIVSSDLAVLNLVIVKKGEQELPGLTTEEKPRLRGPKRASRIRKMFNLSKEDNVRKYVTTYGKVTEKNGVKHIHCPKIQRLVTAVTLRRKATRKAAKKAQHEKVQTEAQEYQKLVSQRLKEQRERRSESLAKKRAVRMASQASKEAVQA</sequence>
<dbReference type="Pfam" id="PF01092">
    <property type="entry name" value="Ribosomal_S6e"/>
    <property type="match status" value="1"/>
</dbReference>
<dbReference type="GO" id="GO:0003735">
    <property type="term" value="F:structural constituent of ribosome"/>
    <property type="evidence" value="ECO:0007669"/>
    <property type="project" value="InterPro"/>
</dbReference>
<evidence type="ECO:0000256" key="5">
    <source>
        <dbReference type="SAM" id="MobiDB-lite"/>
    </source>
</evidence>
<organism evidence="6">
    <name type="scientific">Polytomella parva</name>
    <dbReference type="NCBI Taxonomy" id="51329"/>
    <lineage>
        <taxon>Eukaryota</taxon>
        <taxon>Viridiplantae</taxon>
        <taxon>Chlorophyta</taxon>
        <taxon>core chlorophytes</taxon>
        <taxon>Chlorophyceae</taxon>
        <taxon>CS clade</taxon>
        <taxon>Chlamydomonadales</taxon>
        <taxon>Chlamydomonadaceae</taxon>
        <taxon>Polytomella</taxon>
    </lineage>
</organism>
<dbReference type="EMBL" id="HBFM01002382">
    <property type="protein sequence ID" value="CAD8764979.1"/>
    <property type="molecule type" value="Transcribed_RNA"/>
</dbReference>